<name>A0AA88XQE8_PINIB</name>
<reference evidence="2" key="1">
    <citation type="submission" date="2019-08" db="EMBL/GenBank/DDBJ databases">
        <title>The improved chromosome-level genome for the pearl oyster Pinctada fucata martensii using PacBio sequencing and Hi-C.</title>
        <authorList>
            <person name="Zheng Z."/>
        </authorList>
    </citation>
    <scope>NUCLEOTIDE SEQUENCE</scope>
    <source>
        <strain evidence="2">ZZ-2019</strain>
        <tissue evidence="2">Adductor muscle</tissue>
    </source>
</reference>
<protein>
    <submittedName>
        <fullName evidence="2">Uncharacterized protein</fullName>
    </submittedName>
</protein>
<dbReference type="EMBL" id="VSWD01000010">
    <property type="protein sequence ID" value="KAK3089753.1"/>
    <property type="molecule type" value="Genomic_DNA"/>
</dbReference>
<organism evidence="2 3">
    <name type="scientific">Pinctada imbricata</name>
    <name type="common">Atlantic pearl-oyster</name>
    <name type="synonym">Pinctada martensii</name>
    <dbReference type="NCBI Taxonomy" id="66713"/>
    <lineage>
        <taxon>Eukaryota</taxon>
        <taxon>Metazoa</taxon>
        <taxon>Spiralia</taxon>
        <taxon>Lophotrochozoa</taxon>
        <taxon>Mollusca</taxon>
        <taxon>Bivalvia</taxon>
        <taxon>Autobranchia</taxon>
        <taxon>Pteriomorphia</taxon>
        <taxon>Pterioida</taxon>
        <taxon>Pterioidea</taxon>
        <taxon>Pteriidae</taxon>
        <taxon>Pinctada</taxon>
    </lineage>
</organism>
<feature type="region of interest" description="Disordered" evidence="1">
    <location>
        <begin position="211"/>
        <end position="235"/>
    </location>
</feature>
<evidence type="ECO:0000313" key="2">
    <source>
        <dbReference type="EMBL" id="KAK3089753.1"/>
    </source>
</evidence>
<comment type="caution">
    <text evidence="2">The sequence shown here is derived from an EMBL/GenBank/DDBJ whole genome shotgun (WGS) entry which is preliminary data.</text>
</comment>
<keyword evidence="3" id="KW-1185">Reference proteome</keyword>
<dbReference type="AlphaFoldDB" id="A0AA88XQE8"/>
<accession>A0AA88XQE8</accession>
<sequence length="395" mass="45334">MAGTVERPKSKEILDYCIRTLMDDNRYTLKLQKYVLSNGGICRGFPFSKAQIITEPLFHNIKLNEVTQQKLMKTESFTEIFLTVFDIVMVYVQQNKKPENEELERTFDQLLDYLSNIKSAEERLKCDRNGMTRVTVHYLAALSVYGDFRVNKFTKNKIDRCSCPCAQRILHTDTNIGNPHTWYGKPDVLIGRFDGEPEFVCPVAVTSLSSENGSDEAMCSSSSKTLNEDSPHGKTQAEVQLSSLETELPQVQAQTIVFSFYQRKRHPEVGLIPCIAVSKTHIQFHFYDCEKDIYLMSNELPLFTGEDDRLNCVTIMATWLVVNYKQLITGVTNEMENESRFGLLNAFSPEAVEYYKSDIVMSPFETTNYNAQKDDRILTKRRKSASVKRLKLFES</sequence>
<proteinExistence type="predicted"/>
<gene>
    <name evidence="2" type="ORF">FSP39_006213</name>
</gene>
<evidence type="ECO:0000256" key="1">
    <source>
        <dbReference type="SAM" id="MobiDB-lite"/>
    </source>
</evidence>
<dbReference type="Proteomes" id="UP001186944">
    <property type="component" value="Unassembled WGS sequence"/>
</dbReference>
<evidence type="ECO:0000313" key="3">
    <source>
        <dbReference type="Proteomes" id="UP001186944"/>
    </source>
</evidence>